<protein>
    <submittedName>
        <fullName evidence="2">Uncharacterized protein</fullName>
    </submittedName>
</protein>
<feature type="region of interest" description="Disordered" evidence="1">
    <location>
        <begin position="48"/>
        <end position="86"/>
    </location>
</feature>
<evidence type="ECO:0000256" key="1">
    <source>
        <dbReference type="SAM" id="MobiDB-lite"/>
    </source>
</evidence>
<organism evidence="2 3">
    <name type="scientific">Punica granatum</name>
    <name type="common">Pomegranate</name>
    <dbReference type="NCBI Taxonomy" id="22663"/>
    <lineage>
        <taxon>Eukaryota</taxon>
        <taxon>Viridiplantae</taxon>
        <taxon>Streptophyta</taxon>
        <taxon>Embryophyta</taxon>
        <taxon>Tracheophyta</taxon>
        <taxon>Spermatophyta</taxon>
        <taxon>Magnoliopsida</taxon>
        <taxon>eudicotyledons</taxon>
        <taxon>Gunneridae</taxon>
        <taxon>Pentapetalae</taxon>
        <taxon>rosids</taxon>
        <taxon>malvids</taxon>
        <taxon>Myrtales</taxon>
        <taxon>Lythraceae</taxon>
        <taxon>Punica</taxon>
    </lineage>
</organism>
<dbReference type="Proteomes" id="UP000197138">
    <property type="component" value="Unassembled WGS sequence"/>
</dbReference>
<evidence type="ECO:0000313" key="2">
    <source>
        <dbReference type="EMBL" id="OWM90882.1"/>
    </source>
</evidence>
<comment type="caution">
    <text evidence="2">The sequence shown here is derived from an EMBL/GenBank/DDBJ whole genome shotgun (WGS) entry which is preliminary data.</text>
</comment>
<proteinExistence type="predicted"/>
<accession>A0A218Y2W3</accession>
<dbReference type="EMBL" id="MTKT01000527">
    <property type="protein sequence ID" value="OWM90882.1"/>
    <property type="molecule type" value="Genomic_DNA"/>
</dbReference>
<dbReference type="AlphaFoldDB" id="A0A218Y2W3"/>
<reference evidence="3" key="1">
    <citation type="journal article" date="2017" name="Plant J.">
        <title>The pomegranate (Punica granatum L.) genome and the genomics of punicalagin biosynthesis.</title>
        <authorList>
            <person name="Qin G."/>
            <person name="Xu C."/>
            <person name="Ming R."/>
            <person name="Tang H."/>
            <person name="Guyot R."/>
            <person name="Kramer E.M."/>
            <person name="Hu Y."/>
            <person name="Yi X."/>
            <person name="Qi Y."/>
            <person name="Xu X."/>
            <person name="Gao Z."/>
            <person name="Pan H."/>
            <person name="Jian J."/>
            <person name="Tian Y."/>
            <person name="Yue Z."/>
            <person name="Xu Y."/>
        </authorList>
    </citation>
    <scope>NUCLEOTIDE SEQUENCE [LARGE SCALE GENOMIC DNA]</scope>
    <source>
        <strain evidence="3">cv. Dabenzi</strain>
    </source>
</reference>
<gene>
    <name evidence="2" type="ORF">CDL15_Pgr027369</name>
</gene>
<sequence length="86" mass="9789">MTNYTALKRVREISEVERTAATDSLATWERKAAAGSRAPVEQGQIDFHWVEERSSSSNRARRRQQGGKEAAAAARWPDEKERETEK</sequence>
<name>A0A218Y2W3_PUNGR</name>
<feature type="compositionally biased region" description="Basic and acidic residues" evidence="1">
    <location>
        <begin position="76"/>
        <end position="86"/>
    </location>
</feature>
<evidence type="ECO:0000313" key="3">
    <source>
        <dbReference type="Proteomes" id="UP000197138"/>
    </source>
</evidence>